<evidence type="ECO:0000256" key="3">
    <source>
        <dbReference type="SAM" id="MobiDB-lite"/>
    </source>
</evidence>
<protein>
    <submittedName>
        <fullName evidence="5">Mating type 2 HMG1/2 protein</fullName>
    </submittedName>
</protein>
<feature type="region of interest" description="Disordered" evidence="3">
    <location>
        <begin position="484"/>
        <end position="511"/>
    </location>
</feature>
<proteinExistence type="predicted"/>
<keyword evidence="2" id="KW-0539">Nucleus</keyword>
<dbReference type="InterPro" id="IPR050140">
    <property type="entry name" value="SRY-related_HMG-box_TF-like"/>
</dbReference>
<dbReference type="EMBL" id="BAAFGZ010000057">
    <property type="protein sequence ID" value="GAB0133823.1"/>
    <property type="molecule type" value="Genomic_DNA"/>
</dbReference>
<dbReference type="InterPro" id="IPR036910">
    <property type="entry name" value="HMG_box_dom_sf"/>
</dbReference>
<gene>
    <name evidence="5" type="primary">g2217</name>
    <name evidence="5" type="ORF">EsDP_00002217</name>
</gene>
<feature type="region of interest" description="Disordered" evidence="3">
    <location>
        <begin position="168"/>
        <end position="416"/>
    </location>
</feature>
<feature type="domain" description="HMG box" evidence="4">
    <location>
        <begin position="99"/>
        <end position="167"/>
    </location>
</feature>
<keyword evidence="1 2" id="KW-0238">DNA-binding</keyword>
<dbReference type="Pfam" id="PF00505">
    <property type="entry name" value="HMG_box"/>
    <property type="match status" value="1"/>
</dbReference>
<dbReference type="CDD" id="cd01389">
    <property type="entry name" value="HMG-box_ROX1-like"/>
    <property type="match status" value="1"/>
</dbReference>
<name>A0ABQ0CK56_9HYPO</name>
<organism evidence="5 6">
    <name type="scientific">Epichloe bromicola</name>
    <dbReference type="NCBI Taxonomy" id="79588"/>
    <lineage>
        <taxon>Eukaryota</taxon>
        <taxon>Fungi</taxon>
        <taxon>Dikarya</taxon>
        <taxon>Ascomycota</taxon>
        <taxon>Pezizomycotina</taxon>
        <taxon>Sordariomycetes</taxon>
        <taxon>Hypocreomycetidae</taxon>
        <taxon>Hypocreales</taxon>
        <taxon>Clavicipitaceae</taxon>
        <taxon>Epichloe</taxon>
    </lineage>
</organism>
<evidence type="ECO:0000256" key="1">
    <source>
        <dbReference type="ARBA" id="ARBA00023125"/>
    </source>
</evidence>
<reference evidence="6" key="1">
    <citation type="submission" date="2024-06" db="EMBL/GenBank/DDBJ databases">
        <title>Draft Genome Sequences of Epichloe bromicola Strains Isolated from Elymus ciliaris.</title>
        <authorList>
            <consortium name="Epichloe bromicola genome sequencing consortium"/>
            <person name="Miura A."/>
            <person name="Imano S."/>
            <person name="Ashida A."/>
            <person name="Sato I."/>
            <person name="Chiba S."/>
            <person name="Tanaka A."/>
            <person name="Camagna M."/>
            <person name="Takemoto D."/>
        </authorList>
    </citation>
    <scope>NUCLEOTIDE SEQUENCE [LARGE SCALE GENOMIC DNA]</scope>
    <source>
        <strain evidence="6">DP</strain>
    </source>
</reference>
<feature type="compositionally biased region" description="Low complexity" evidence="3">
    <location>
        <begin position="366"/>
        <end position="384"/>
    </location>
</feature>
<feature type="compositionally biased region" description="Basic and acidic residues" evidence="3">
    <location>
        <begin position="349"/>
        <end position="365"/>
    </location>
</feature>
<dbReference type="SMART" id="SM00398">
    <property type="entry name" value="HMG"/>
    <property type="match status" value="1"/>
</dbReference>
<comment type="caution">
    <text evidence="5">The sequence shown here is derived from an EMBL/GenBank/DDBJ whole genome shotgun (WGS) entry which is preliminary data.</text>
</comment>
<dbReference type="Proteomes" id="UP001562357">
    <property type="component" value="Unassembled WGS sequence"/>
</dbReference>
<dbReference type="Gene3D" id="1.10.30.10">
    <property type="entry name" value="High mobility group box domain"/>
    <property type="match status" value="1"/>
</dbReference>
<feature type="compositionally biased region" description="Low complexity" evidence="3">
    <location>
        <begin position="201"/>
        <end position="214"/>
    </location>
</feature>
<dbReference type="InterPro" id="IPR009071">
    <property type="entry name" value="HMG_box_dom"/>
</dbReference>
<feature type="compositionally biased region" description="Polar residues" evidence="3">
    <location>
        <begin position="175"/>
        <end position="185"/>
    </location>
</feature>
<feature type="DNA-binding region" description="HMG box" evidence="2">
    <location>
        <begin position="99"/>
        <end position="167"/>
    </location>
</feature>
<dbReference type="PANTHER" id="PTHR10270">
    <property type="entry name" value="SOX TRANSCRIPTION FACTOR"/>
    <property type="match status" value="1"/>
</dbReference>
<sequence>MTQVLSLATQDMETVGASVHHHMSLEKPFRSRGGFDLAQDGRLSPSPFRTGAGRKRASTINTAPANHGMFEPLSISTSGQPTQDGPRDIICLCTPAPKIPRPRNAFILYRQHHQSQVTAENPKLSNPEISKIIGDKWKHESEDVKDNWKKLAEEEKQRHQHQYPNYRYQPRRGTKTQGNWTSTSPTDEHGRCPKCHGRSISTPRTPSTPFSTSPAGKHSFASQMQPSLRYLDTTASSRRSSFEQSPTSSLPFSHQLPSVRDVDKSEQNSSEVKRRRANCAGGYHAITGAPGAYTIRPPPDLRRTPPESASNSMRYYAGTTLPDLASFPRSQSGPMPPPFRPLGSSSWAVDKEPLSRRHSGFDESLRLPPLQSSIPPSPSESPVSEGRHVGIPSAKLNVSPTRNQHSRSLDAKTASMEPTLNQKLEILSIVSDPLPCAGHHGTLFDKRGAFIAVEGANPAVLDQVGRSLEKVLVAGGDVTLKVWTNDESGESDTPGSGERKDKGVDAGPAAEVEGDSCKVDLLSSYFQTILSWRRKSQQIAYHVTGGYMGGNFDKEIQDKNSKVAQASSTEPCTPPRDDKSPAAAPKIPVALVKGGLSLTLSDKYASAMPISDRYTPADHWQWLASLWRGMANPDLVVHVQESNNGPDDTTGTVDVSKRMGLMVIRLPKDRGLDEATERRMGFEIMEWMRDGPFRDEVPARWRQDSF</sequence>
<feature type="compositionally biased region" description="Polar residues" evidence="3">
    <location>
        <begin position="562"/>
        <end position="571"/>
    </location>
</feature>
<dbReference type="PANTHER" id="PTHR10270:SF320">
    <property type="entry name" value="BOX TRANSCRIPTIONAL REGULATOR, PUTATIVE (AFU_ORTHOLOGUE AFUA_4G10820)-RELATED"/>
    <property type="match status" value="1"/>
</dbReference>
<evidence type="ECO:0000313" key="6">
    <source>
        <dbReference type="Proteomes" id="UP001562357"/>
    </source>
</evidence>
<keyword evidence="6" id="KW-1185">Reference proteome</keyword>
<dbReference type="SUPFAM" id="SSF47095">
    <property type="entry name" value="HMG-box"/>
    <property type="match status" value="1"/>
</dbReference>
<feature type="compositionally biased region" description="Polar residues" evidence="3">
    <location>
        <begin position="233"/>
        <end position="256"/>
    </location>
</feature>
<feature type="region of interest" description="Disordered" evidence="3">
    <location>
        <begin position="559"/>
        <end position="583"/>
    </location>
</feature>
<feature type="region of interest" description="Disordered" evidence="3">
    <location>
        <begin position="31"/>
        <end position="56"/>
    </location>
</feature>
<dbReference type="PROSITE" id="PS50118">
    <property type="entry name" value="HMG_BOX_2"/>
    <property type="match status" value="1"/>
</dbReference>
<evidence type="ECO:0000259" key="4">
    <source>
        <dbReference type="PROSITE" id="PS50118"/>
    </source>
</evidence>
<evidence type="ECO:0000256" key="2">
    <source>
        <dbReference type="PROSITE-ProRule" id="PRU00267"/>
    </source>
</evidence>
<accession>A0ABQ0CK56</accession>
<evidence type="ECO:0000313" key="5">
    <source>
        <dbReference type="EMBL" id="GAB0133823.1"/>
    </source>
</evidence>